<sequence>MTDNPEPWENTNAFTGDNQQFTSDNWNDPFINLFREAFAPAENVETYIEVGSLIVRHEWHNDQNYYLIEDVAEILYVMSVYKHRGRTEAFYKANTGQAITLDMAKDLYKQMTDPYFA</sequence>
<evidence type="ECO:0000313" key="2">
    <source>
        <dbReference type="EMBL" id="EJZ84910.1"/>
    </source>
</evidence>
<name>K0ZBS1_9ACTO</name>
<dbReference type="HOGENOM" id="CLU_2079717_0_0_11"/>
<dbReference type="RefSeq" id="WP_006681882.1">
    <property type="nucleotide sequence ID" value="NZ_JH815212.1"/>
</dbReference>
<organism evidence="2 3">
    <name type="scientific">Schaalia turicensis ACS-279-V-Col4</name>
    <dbReference type="NCBI Taxonomy" id="883077"/>
    <lineage>
        <taxon>Bacteria</taxon>
        <taxon>Bacillati</taxon>
        <taxon>Actinomycetota</taxon>
        <taxon>Actinomycetes</taxon>
        <taxon>Actinomycetales</taxon>
        <taxon>Actinomycetaceae</taxon>
        <taxon>Schaalia</taxon>
    </lineage>
</organism>
<proteinExistence type="predicted"/>
<gene>
    <name evidence="2" type="ORF">HMPREF9241_01686</name>
</gene>
<dbReference type="AlphaFoldDB" id="K0ZBS1"/>
<comment type="caution">
    <text evidence="2">The sequence shown here is derived from an EMBL/GenBank/DDBJ whole genome shotgun (WGS) entry which is preliminary data.</text>
</comment>
<evidence type="ECO:0000313" key="3">
    <source>
        <dbReference type="Proteomes" id="UP000003994"/>
    </source>
</evidence>
<dbReference type="PATRIC" id="fig|883077.3.peg.1699"/>
<reference evidence="2 3" key="1">
    <citation type="submission" date="2012-07" db="EMBL/GenBank/DDBJ databases">
        <title>The Genome Sequence of Actinomyces turicensis ACS-279-V-COL4.</title>
        <authorList>
            <consortium name="The Broad Institute Genome Sequencing Platform"/>
            <person name="Earl A."/>
            <person name="Ward D."/>
            <person name="Feldgarden M."/>
            <person name="Gevers D."/>
            <person name="Saerens B."/>
            <person name="Vaneechoutte M."/>
            <person name="Walker B."/>
            <person name="Young S.K."/>
            <person name="Zeng Q."/>
            <person name="Gargeya S."/>
            <person name="Fitzgerald M."/>
            <person name="Haas B."/>
            <person name="Abouelleil A."/>
            <person name="Alvarado L."/>
            <person name="Arachchi H.M."/>
            <person name="Berlin A."/>
            <person name="Chapman S.B."/>
            <person name="Goldberg J."/>
            <person name="Griggs A."/>
            <person name="Gujja S."/>
            <person name="Hansen M."/>
            <person name="Howarth C."/>
            <person name="Imamovic A."/>
            <person name="Larimer J."/>
            <person name="McCowen C."/>
            <person name="Montmayeur A."/>
            <person name="Murphy C."/>
            <person name="Neiman D."/>
            <person name="Pearson M."/>
            <person name="Priest M."/>
            <person name="Roberts A."/>
            <person name="Saif S."/>
            <person name="Shea T."/>
            <person name="Sisk P."/>
            <person name="Sykes S."/>
            <person name="Wortman J."/>
            <person name="Nusbaum C."/>
            <person name="Birren B."/>
        </authorList>
    </citation>
    <scope>NUCLEOTIDE SEQUENCE [LARGE SCALE GENOMIC DNA]</scope>
    <source>
        <strain evidence="2 3">ACS-279-V-Col4</strain>
    </source>
</reference>
<evidence type="ECO:0000256" key="1">
    <source>
        <dbReference type="SAM" id="MobiDB-lite"/>
    </source>
</evidence>
<dbReference type="Proteomes" id="UP000003994">
    <property type="component" value="Unassembled WGS sequence"/>
</dbReference>
<dbReference type="EMBL" id="AGWQ01000010">
    <property type="protein sequence ID" value="EJZ84910.1"/>
    <property type="molecule type" value="Genomic_DNA"/>
</dbReference>
<keyword evidence="3" id="KW-1185">Reference proteome</keyword>
<accession>K0ZBS1</accession>
<protein>
    <submittedName>
        <fullName evidence="2">Uncharacterized protein</fullName>
    </submittedName>
</protein>
<dbReference type="STRING" id="883077.HMPREF9241_01686"/>
<feature type="region of interest" description="Disordered" evidence="1">
    <location>
        <begin position="1"/>
        <end position="23"/>
    </location>
</feature>